<dbReference type="Pfam" id="PF00155">
    <property type="entry name" value="Aminotran_1_2"/>
    <property type="match status" value="1"/>
</dbReference>
<keyword evidence="7" id="KW-0032">Aminotransferase</keyword>
<dbReference type="SUPFAM" id="SSF53383">
    <property type="entry name" value="PLP-dependent transferases"/>
    <property type="match status" value="1"/>
</dbReference>
<keyword evidence="4" id="KW-0238">DNA-binding</keyword>
<keyword evidence="7" id="KW-0808">Transferase</keyword>
<dbReference type="SUPFAM" id="SSF46785">
    <property type="entry name" value="Winged helix' DNA-binding domain"/>
    <property type="match status" value="1"/>
</dbReference>
<dbReference type="GO" id="GO:0008483">
    <property type="term" value="F:transaminase activity"/>
    <property type="evidence" value="ECO:0007669"/>
    <property type="project" value="UniProtKB-KW"/>
</dbReference>
<dbReference type="PANTHER" id="PTHR46577:SF1">
    <property type="entry name" value="HTH-TYPE TRANSCRIPTIONAL REGULATORY PROTEIN GABR"/>
    <property type="match status" value="1"/>
</dbReference>
<dbReference type="Gene3D" id="1.10.10.10">
    <property type="entry name" value="Winged helix-like DNA-binding domain superfamily/Winged helix DNA-binding domain"/>
    <property type="match status" value="1"/>
</dbReference>
<reference evidence="7 8" key="1">
    <citation type="submission" date="2019-11" db="EMBL/GenBank/DDBJ databases">
        <title>Type strains purchased from KCTC, JCM and DSMZ.</title>
        <authorList>
            <person name="Lu H."/>
        </authorList>
    </citation>
    <scope>NUCLEOTIDE SEQUENCE [LARGE SCALE GENOMIC DNA]</scope>
    <source>
        <strain evidence="7 8">DSM 103461</strain>
    </source>
</reference>
<proteinExistence type="inferred from homology"/>
<dbReference type="Pfam" id="PF00392">
    <property type="entry name" value="GntR"/>
    <property type="match status" value="1"/>
</dbReference>
<dbReference type="CDD" id="cd00609">
    <property type="entry name" value="AAT_like"/>
    <property type="match status" value="1"/>
</dbReference>
<dbReference type="RefSeq" id="WP_155433774.1">
    <property type="nucleotide sequence ID" value="NZ_JBHLXK010000003.1"/>
</dbReference>
<dbReference type="EMBL" id="WNKW01000001">
    <property type="protein sequence ID" value="MTW32524.1"/>
    <property type="molecule type" value="Genomic_DNA"/>
</dbReference>
<name>A0ABW9SLN3_9BURK</name>
<dbReference type="Proteomes" id="UP000735592">
    <property type="component" value="Unassembled WGS sequence"/>
</dbReference>
<dbReference type="Gene3D" id="3.40.640.10">
    <property type="entry name" value="Type I PLP-dependent aspartate aminotransferase-like (Major domain)"/>
    <property type="match status" value="1"/>
</dbReference>
<evidence type="ECO:0000256" key="1">
    <source>
        <dbReference type="ARBA" id="ARBA00005384"/>
    </source>
</evidence>
<dbReference type="PANTHER" id="PTHR46577">
    <property type="entry name" value="HTH-TYPE TRANSCRIPTIONAL REGULATORY PROTEIN GABR"/>
    <property type="match status" value="1"/>
</dbReference>
<keyword evidence="5" id="KW-0804">Transcription</keyword>
<comment type="similarity">
    <text evidence="1">In the C-terminal section; belongs to the class-I pyridoxal-phosphate-dependent aminotransferase family.</text>
</comment>
<evidence type="ECO:0000256" key="3">
    <source>
        <dbReference type="ARBA" id="ARBA00023015"/>
    </source>
</evidence>
<evidence type="ECO:0000256" key="5">
    <source>
        <dbReference type="ARBA" id="ARBA00023163"/>
    </source>
</evidence>
<dbReference type="CDD" id="cd07377">
    <property type="entry name" value="WHTH_GntR"/>
    <property type="match status" value="1"/>
</dbReference>
<dbReference type="InterPro" id="IPR036390">
    <property type="entry name" value="WH_DNA-bd_sf"/>
</dbReference>
<dbReference type="InterPro" id="IPR015424">
    <property type="entry name" value="PyrdxlP-dep_Trfase"/>
</dbReference>
<dbReference type="InterPro" id="IPR000524">
    <property type="entry name" value="Tscrpt_reg_HTH_GntR"/>
</dbReference>
<comment type="caution">
    <text evidence="7">The sequence shown here is derived from an EMBL/GenBank/DDBJ whole genome shotgun (WGS) entry which is preliminary data.</text>
</comment>
<sequence length="474" mass="50338">MSQAKSIQDEEHAVAWVGQFAQHAGPRYLQIAQFIEQALASGMLRPGDRLPAQRRLASLLQVDLTTVTRAYDVARQRHLLEGRGARGTYVAAPKVELGQLLDLSMIIPPPPAGIDFDDLLRQGLAQVLLRTDSSMLMNYHLGGGSAADRAAGALWLAPLFGPIEPDCISVCAGAQSALAALIMALSPAGGTILAEALTYPGLLNAAQALGRRVQAVASDADGMCPDALEQACRQHGASLLYLNPTLQNPTGHTMPAARRLELLRVCARHGVMIIEDDPYSLLADTAPPPLAASAPAQVAHIATLSKCLAPGLRTAFVLLHSAALRERFMTALRALVLMATPLTSALTTQWIHDGTAQQLLHGVRQEARQRQRLASQLLAGRSSHDSANLTPADCAIHIWLELPTYWSASTLAQVAQAEGLAVSPASAFSTGPQPPEAIRIALGSIADEARLRAALRKLSELLARRPGQSSSVVI</sequence>
<gene>
    <name evidence="7" type="ORF">GM655_06760</name>
</gene>
<dbReference type="InterPro" id="IPR036388">
    <property type="entry name" value="WH-like_DNA-bd_sf"/>
</dbReference>
<evidence type="ECO:0000313" key="7">
    <source>
        <dbReference type="EMBL" id="MTW32524.1"/>
    </source>
</evidence>
<dbReference type="InterPro" id="IPR015421">
    <property type="entry name" value="PyrdxlP-dep_Trfase_major"/>
</dbReference>
<dbReference type="PROSITE" id="PS50949">
    <property type="entry name" value="HTH_GNTR"/>
    <property type="match status" value="1"/>
</dbReference>
<evidence type="ECO:0000313" key="8">
    <source>
        <dbReference type="Proteomes" id="UP000735592"/>
    </source>
</evidence>
<feature type="domain" description="HTH gntR-type" evidence="6">
    <location>
        <begin position="25"/>
        <end position="93"/>
    </location>
</feature>
<dbReference type="SMART" id="SM00345">
    <property type="entry name" value="HTH_GNTR"/>
    <property type="match status" value="1"/>
</dbReference>
<evidence type="ECO:0000259" key="6">
    <source>
        <dbReference type="PROSITE" id="PS50949"/>
    </source>
</evidence>
<evidence type="ECO:0000256" key="2">
    <source>
        <dbReference type="ARBA" id="ARBA00022898"/>
    </source>
</evidence>
<keyword evidence="2" id="KW-0663">Pyridoxal phosphate</keyword>
<organism evidence="7 8">
    <name type="scientific">Pseudoduganella danionis</name>
    <dbReference type="NCBI Taxonomy" id="1890295"/>
    <lineage>
        <taxon>Bacteria</taxon>
        <taxon>Pseudomonadati</taxon>
        <taxon>Pseudomonadota</taxon>
        <taxon>Betaproteobacteria</taxon>
        <taxon>Burkholderiales</taxon>
        <taxon>Oxalobacteraceae</taxon>
        <taxon>Telluria group</taxon>
        <taxon>Pseudoduganella</taxon>
    </lineage>
</organism>
<keyword evidence="8" id="KW-1185">Reference proteome</keyword>
<accession>A0ABW9SLN3</accession>
<evidence type="ECO:0000256" key="4">
    <source>
        <dbReference type="ARBA" id="ARBA00023125"/>
    </source>
</evidence>
<dbReference type="InterPro" id="IPR051446">
    <property type="entry name" value="HTH_trans_reg/aminotransferase"/>
</dbReference>
<keyword evidence="3" id="KW-0805">Transcription regulation</keyword>
<protein>
    <submittedName>
        <fullName evidence="7">Aminotransferase class I/II-fold pyridoxal phosphate-dependent enzyme</fullName>
    </submittedName>
</protein>
<dbReference type="InterPro" id="IPR004839">
    <property type="entry name" value="Aminotransferase_I/II_large"/>
</dbReference>